<dbReference type="STRING" id="1122207.MUS1_12170"/>
<organism evidence="2 3">
    <name type="scientific">Marinomonas ushuaiensis DSM 15871</name>
    <dbReference type="NCBI Taxonomy" id="1122207"/>
    <lineage>
        <taxon>Bacteria</taxon>
        <taxon>Pseudomonadati</taxon>
        <taxon>Pseudomonadota</taxon>
        <taxon>Gammaproteobacteria</taxon>
        <taxon>Oceanospirillales</taxon>
        <taxon>Oceanospirillaceae</taxon>
        <taxon>Marinomonas</taxon>
    </lineage>
</organism>
<keyword evidence="1" id="KW-0812">Transmembrane</keyword>
<gene>
    <name evidence="2" type="ORF">MUS1_12170</name>
</gene>
<dbReference type="InterPro" id="IPR016936">
    <property type="entry name" value="UCP029693"/>
</dbReference>
<dbReference type="eggNOG" id="COG5345">
    <property type="taxonomic scope" value="Bacteria"/>
</dbReference>
<comment type="caution">
    <text evidence="2">The sequence shown here is derived from an EMBL/GenBank/DDBJ whole genome shotgun (WGS) entry which is preliminary data.</text>
</comment>
<reference evidence="2 3" key="1">
    <citation type="submission" date="2014-01" db="EMBL/GenBank/DDBJ databases">
        <title>Marinomonas ushuaiensis DSM 15871 Genome Sequencing.</title>
        <authorList>
            <person name="Lai Q."/>
            <person name="Shao Z.S."/>
        </authorList>
    </citation>
    <scope>NUCLEOTIDE SEQUENCE [LARGE SCALE GENOMIC DNA]</scope>
    <source>
        <strain evidence="2 3">DSM 15871</strain>
    </source>
</reference>
<evidence type="ECO:0008006" key="4">
    <source>
        <dbReference type="Google" id="ProtNLM"/>
    </source>
</evidence>
<name>X7E4X8_9GAMM</name>
<dbReference type="Pfam" id="PF10095">
    <property type="entry name" value="DUF2333"/>
    <property type="match status" value="1"/>
</dbReference>
<feature type="transmembrane region" description="Helical" evidence="1">
    <location>
        <begin position="20"/>
        <end position="42"/>
    </location>
</feature>
<dbReference type="PIRSF" id="PIRSF029693">
    <property type="entry name" value="UCP029693"/>
    <property type="match status" value="1"/>
</dbReference>
<protein>
    <recommendedName>
        <fullName evidence="4">DUF2333 domain-containing protein</fullName>
    </recommendedName>
</protein>
<keyword evidence="1" id="KW-1133">Transmembrane helix</keyword>
<dbReference type="OrthoDB" id="5821246at2"/>
<sequence length="349" mass="39146">MSWLTVKLQHLKQSINFSGLGKVAMYAVLVIAVLLSFLGMYWSSEPDQFDVVATAKEKAAERGYLDNSKKLVVGYTTASTLHTIIGTLLDKPGGFITNDLMPPGIFMDNMPAWEFGVLVQSRDLARAFRKEFSRSQSQSTEDVNLKIAEPQFNFDTKSWALPSSESEYRRGNKELMEYLDRLADTSKNDAQFYARADNLSDWLSDVSTRLGSLSQRLSASVANVRENTDLAGEKNARQTSDTGTYQYVKTPWSKVDDVFYEARGTSWALVHMLRAVEVDFFFTLQDKNALVSLRQIIRELEATQANIWSPMILNGSGFGVLANHSLVMASYVSRANTAIIDLRRLLEQG</sequence>
<evidence type="ECO:0000256" key="1">
    <source>
        <dbReference type="SAM" id="Phobius"/>
    </source>
</evidence>
<keyword evidence="3" id="KW-1185">Reference proteome</keyword>
<evidence type="ECO:0000313" key="3">
    <source>
        <dbReference type="Proteomes" id="UP000054058"/>
    </source>
</evidence>
<dbReference type="RefSeq" id="WP_036160799.1">
    <property type="nucleotide sequence ID" value="NZ_JAMB01000005.1"/>
</dbReference>
<dbReference type="EMBL" id="JAMB01000005">
    <property type="protein sequence ID" value="ETX11124.1"/>
    <property type="molecule type" value="Genomic_DNA"/>
</dbReference>
<proteinExistence type="predicted"/>
<accession>X7E4X8</accession>
<dbReference type="PATRIC" id="fig|1122207.3.peg.1567"/>
<dbReference type="Proteomes" id="UP000054058">
    <property type="component" value="Unassembled WGS sequence"/>
</dbReference>
<evidence type="ECO:0000313" key="2">
    <source>
        <dbReference type="EMBL" id="ETX11124.1"/>
    </source>
</evidence>
<dbReference type="AlphaFoldDB" id="X7E4X8"/>
<keyword evidence="1" id="KW-0472">Membrane</keyword>